<accession>G2YMX2</accession>
<dbReference type="HOGENOM" id="CLU_2793721_0_0_1"/>
<dbReference type="InParanoid" id="G2YMX2"/>
<dbReference type="AlphaFoldDB" id="G2YMX2"/>
<sequence>MPFPFRLTQTSCLESENSQISITFAEAVVQAVRKTPNGDFLPLFTYRCNWVLASGNSRFESWFAVCSP</sequence>
<proteinExistence type="predicted"/>
<organism evidence="1 2">
    <name type="scientific">Botryotinia fuckeliana (strain T4)</name>
    <name type="common">Noble rot fungus</name>
    <name type="synonym">Botrytis cinerea</name>
    <dbReference type="NCBI Taxonomy" id="999810"/>
    <lineage>
        <taxon>Eukaryota</taxon>
        <taxon>Fungi</taxon>
        <taxon>Dikarya</taxon>
        <taxon>Ascomycota</taxon>
        <taxon>Pezizomycotina</taxon>
        <taxon>Leotiomycetes</taxon>
        <taxon>Helotiales</taxon>
        <taxon>Sclerotiniaceae</taxon>
        <taxon>Botrytis</taxon>
    </lineage>
</organism>
<gene>
    <name evidence="1" type="ORF">BofuT4_uP138940.1</name>
</gene>
<protein>
    <submittedName>
        <fullName evidence="1">Uncharacterized protein</fullName>
    </submittedName>
</protein>
<evidence type="ECO:0000313" key="1">
    <source>
        <dbReference type="EMBL" id="CCD52970.1"/>
    </source>
</evidence>
<reference evidence="2" key="1">
    <citation type="journal article" date="2011" name="PLoS Genet.">
        <title>Genomic analysis of the necrotrophic fungal pathogens Sclerotinia sclerotiorum and Botrytis cinerea.</title>
        <authorList>
            <person name="Amselem J."/>
            <person name="Cuomo C.A."/>
            <person name="van Kan J.A."/>
            <person name="Viaud M."/>
            <person name="Benito E.P."/>
            <person name="Couloux A."/>
            <person name="Coutinho P.M."/>
            <person name="de Vries R.P."/>
            <person name="Dyer P.S."/>
            <person name="Fillinger S."/>
            <person name="Fournier E."/>
            <person name="Gout L."/>
            <person name="Hahn M."/>
            <person name="Kohn L."/>
            <person name="Lapalu N."/>
            <person name="Plummer K.M."/>
            <person name="Pradier J.M."/>
            <person name="Quevillon E."/>
            <person name="Sharon A."/>
            <person name="Simon A."/>
            <person name="ten Have A."/>
            <person name="Tudzynski B."/>
            <person name="Tudzynski P."/>
            <person name="Wincker P."/>
            <person name="Andrew M."/>
            <person name="Anthouard V."/>
            <person name="Beever R.E."/>
            <person name="Beffa R."/>
            <person name="Benoit I."/>
            <person name="Bouzid O."/>
            <person name="Brault B."/>
            <person name="Chen Z."/>
            <person name="Choquer M."/>
            <person name="Collemare J."/>
            <person name="Cotton P."/>
            <person name="Danchin E.G."/>
            <person name="Da Silva C."/>
            <person name="Gautier A."/>
            <person name="Giraud C."/>
            <person name="Giraud T."/>
            <person name="Gonzalez C."/>
            <person name="Grossetete S."/>
            <person name="Guldener U."/>
            <person name="Henrissat B."/>
            <person name="Howlett B.J."/>
            <person name="Kodira C."/>
            <person name="Kretschmer M."/>
            <person name="Lappartient A."/>
            <person name="Leroch M."/>
            <person name="Levis C."/>
            <person name="Mauceli E."/>
            <person name="Neuveglise C."/>
            <person name="Oeser B."/>
            <person name="Pearson M."/>
            <person name="Poulain J."/>
            <person name="Poussereau N."/>
            <person name="Quesneville H."/>
            <person name="Rascle C."/>
            <person name="Schumacher J."/>
            <person name="Segurens B."/>
            <person name="Sexton A."/>
            <person name="Silva E."/>
            <person name="Sirven C."/>
            <person name="Soanes D.M."/>
            <person name="Talbot N.J."/>
            <person name="Templeton M."/>
            <person name="Yandava C."/>
            <person name="Yarden O."/>
            <person name="Zeng Q."/>
            <person name="Rollins J.A."/>
            <person name="Lebrun M.H."/>
            <person name="Dickman M."/>
        </authorList>
    </citation>
    <scope>NUCLEOTIDE SEQUENCE [LARGE SCALE GENOMIC DNA]</scope>
    <source>
        <strain evidence="2">T4</strain>
    </source>
</reference>
<dbReference type="EMBL" id="FQ790345">
    <property type="protein sequence ID" value="CCD52970.1"/>
    <property type="molecule type" value="Genomic_DNA"/>
</dbReference>
<name>G2YMX2_BOTF4</name>
<evidence type="ECO:0000313" key="2">
    <source>
        <dbReference type="Proteomes" id="UP000008177"/>
    </source>
</evidence>
<dbReference type="Proteomes" id="UP000008177">
    <property type="component" value="Unplaced contigs"/>
</dbReference>